<feature type="region of interest" description="Disordered" evidence="1">
    <location>
        <begin position="109"/>
        <end position="128"/>
    </location>
</feature>
<evidence type="ECO:0000313" key="4">
    <source>
        <dbReference type="WBParaSite" id="SSLN_0001013901-mRNA-1"/>
    </source>
</evidence>
<gene>
    <name evidence="2" type="ORF">SSLN_LOCUS9777</name>
</gene>
<dbReference type="OrthoDB" id="10671900at2759"/>
<dbReference type="AlphaFoldDB" id="A0A183SZX9"/>
<dbReference type="WBParaSite" id="SSLN_0001013901-mRNA-1">
    <property type="protein sequence ID" value="SSLN_0001013901-mRNA-1"/>
    <property type="gene ID" value="SSLN_0001013901"/>
</dbReference>
<evidence type="ECO:0000313" key="2">
    <source>
        <dbReference type="EMBL" id="VDL96162.1"/>
    </source>
</evidence>
<evidence type="ECO:0000313" key="3">
    <source>
        <dbReference type="Proteomes" id="UP000275846"/>
    </source>
</evidence>
<proteinExistence type="predicted"/>
<protein>
    <submittedName>
        <fullName evidence="2 4">Uncharacterized protein</fullName>
    </submittedName>
</protein>
<organism evidence="4">
    <name type="scientific">Schistocephalus solidus</name>
    <name type="common">Tapeworm</name>
    <dbReference type="NCBI Taxonomy" id="70667"/>
    <lineage>
        <taxon>Eukaryota</taxon>
        <taxon>Metazoa</taxon>
        <taxon>Spiralia</taxon>
        <taxon>Lophotrochozoa</taxon>
        <taxon>Platyhelminthes</taxon>
        <taxon>Cestoda</taxon>
        <taxon>Eucestoda</taxon>
        <taxon>Diphyllobothriidea</taxon>
        <taxon>Diphyllobothriidae</taxon>
        <taxon>Schistocephalus</taxon>
    </lineage>
</organism>
<keyword evidence="3" id="KW-1185">Reference proteome</keyword>
<accession>A0A183SZX9</accession>
<name>A0A183SZX9_SCHSO</name>
<evidence type="ECO:0000256" key="1">
    <source>
        <dbReference type="SAM" id="MobiDB-lite"/>
    </source>
</evidence>
<dbReference type="EMBL" id="UYSU01035448">
    <property type="protein sequence ID" value="VDL96162.1"/>
    <property type="molecule type" value="Genomic_DNA"/>
</dbReference>
<sequence>MVAGPPRLSEVYYMGTVAVTSAGPRLPSPVPEEKAIPFLTKRPRLDSTYSTMAPPLRLPPPPPPPPPFVTGFTLPLANRAAFPVLSPTERWLAGVSPVDQAADSLSATKAPSMATAGEDVTSSSSSGAPRIGLAALPPAASLLNLPPDALISMLKLSCERLFETRKLPLSPPSREKADVGSLGDTKSHNPCALHTAAGCSAADYAQPQSAELSNSVSGLLQSALAEVVPIPSTSCTPTLSAISPTESPAKPICPSTQTVQLLSQQEPKIMQPFDPLSLPPNHHLSPQEAVFLNGRAKWWCYLMTAAIMGAAGQVLGGPNTQPCLCPGNGAEGGEKRDKVNLQAHGNLLGPLALTVDSAHRSSPTSDT</sequence>
<reference evidence="2 3" key="2">
    <citation type="submission" date="2018-11" db="EMBL/GenBank/DDBJ databases">
        <authorList>
            <consortium name="Pathogen Informatics"/>
        </authorList>
    </citation>
    <scope>NUCLEOTIDE SEQUENCE [LARGE SCALE GENOMIC DNA]</scope>
    <source>
        <strain evidence="2 3">NST_G2</strain>
    </source>
</reference>
<dbReference type="Proteomes" id="UP000275846">
    <property type="component" value="Unassembled WGS sequence"/>
</dbReference>
<reference evidence="4" key="1">
    <citation type="submission" date="2016-06" db="UniProtKB">
        <authorList>
            <consortium name="WormBaseParasite"/>
        </authorList>
    </citation>
    <scope>IDENTIFICATION</scope>
</reference>